<evidence type="ECO:0000313" key="7">
    <source>
        <dbReference type="EMBL" id="GCE29254.1"/>
    </source>
</evidence>
<feature type="domain" description="Enoyl reductase (ER)" evidence="6">
    <location>
        <begin position="18"/>
        <end position="203"/>
    </location>
</feature>
<dbReference type="AlphaFoldDB" id="A0A402BD42"/>
<dbReference type="InterPro" id="IPR011032">
    <property type="entry name" value="GroES-like_sf"/>
</dbReference>
<dbReference type="InterPro" id="IPR036291">
    <property type="entry name" value="NAD(P)-bd_dom_sf"/>
</dbReference>
<evidence type="ECO:0000256" key="1">
    <source>
        <dbReference type="ARBA" id="ARBA00004496"/>
    </source>
</evidence>
<dbReference type="GO" id="GO:0003723">
    <property type="term" value="F:RNA binding"/>
    <property type="evidence" value="ECO:0007669"/>
    <property type="project" value="UniProtKB-KW"/>
</dbReference>
<evidence type="ECO:0000313" key="8">
    <source>
        <dbReference type="Proteomes" id="UP000287171"/>
    </source>
</evidence>
<dbReference type="Gene3D" id="3.90.180.10">
    <property type="entry name" value="Medium-chain alcohol dehydrogenases, catalytic domain"/>
    <property type="match status" value="1"/>
</dbReference>
<dbReference type="SUPFAM" id="SSF50129">
    <property type="entry name" value="GroES-like"/>
    <property type="match status" value="1"/>
</dbReference>
<dbReference type="SMART" id="SM00829">
    <property type="entry name" value="PKS_ER"/>
    <property type="match status" value="1"/>
</dbReference>
<dbReference type="InterPro" id="IPR051603">
    <property type="entry name" value="Zinc-ADH_QOR/CCCR"/>
</dbReference>
<dbReference type="CDD" id="cd05289">
    <property type="entry name" value="MDR_like_2"/>
    <property type="match status" value="1"/>
</dbReference>
<dbReference type="PROSITE" id="PS01162">
    <property type="entry name" value="QOR_ZETA_CRYSTAL"/>
    <property type="match status" value="1"/>
</dbReference>
<evidence type="ECO:0000256" key="3">
    <source>
        <dbReference type="ARBA" id="ARBA00022490"/>
    </source>
</evidence>
<dbReference type="GO" id="GO:0005737">
    <property type="term" value="C:cytoplasm"/>
    <property type="evidence" value="ECO:0007669"/>
    <property type="project" value="UniProtKB-SubCell"/>
</dbReference>
<name>A0A402BD42_9CHLR</name>
<gene>
    <name evidence="7" type="ORF">KDA_47380</name>
</gene>
<evidence type="ECO:0000256" key="4">
    <source>
        <dbReference type="ARBA" id="ARBA00022857"/>
    </source>
</evidence>
<dbReference type="EMBL" id="BIFT01000002">
    <property type="protein sequence ID" value="GCE29254.1"/>
    <property type="molecule type" value="Genomic_DNA"/>
</dbReference>
<dbReference type="GO" id="GO:0016491">
    <property type="term" value="F:oxidoreductase activity"/>
    <property type="evidence" value="ECO:0007669"/>
    <property type="project" value="InterPro"/>
</dbReference>
<keyword evidence="4" id="KW-0521">NADP</keyword>
<dbReference type="SUPFAM" id="SSF51735">
    <property type="entry name" value="NAD(P)-binding Rossmann-fold domains"/>
    <property type="match status" value="1"/>
</dbReference>
<keyword evidence="5" id="KW-0694">RNA-binding</keyword>
<dbReference type="InterPro" id="IPR002364">
    <property type="entry name" value="Quin_OxRdtase/zeta-crystal_CS"/>
</dbReference>
<dbReference type="OrthoDB" id="9792162at2"/>
<dbReference type="GO" id="GO:0008270">
    <property type="term" value="F:zinc ion binding"/>
    <property type="evidence" value="ECO:0007669"/>
    <property type="project" value="InterPro"/>
</dbReference>
<dbReference type="PANTHER" id="PTHR44154:SF1">
    <property type="entry name" value="QUINONE OXIDOREDUCTASE"/>
    <property type="match status" value="1"/>
</dbReference>
<comment type="subunit">
    <text evidence="2">Homotetramer.</text>
</comment>
<dbReference type="PANTHER" id="PTHR44154">
    <property type="entry name" value="QUINONE OXIDOREDUCTASE"/>
    <property type="match status" value="1"/>
</dbReference>
<evidence type="ECO:0000256" key="2">
    <source>
        <dbReference type="ARBA" id="ARBA00011881"/>
    </source>
</evidence>
<dbReference type="InterPro" id="IPR013154">
    <property type="entry name" value="ADH-like_N"/>
</dbReference>
<organism evidence="7 8">
    <name type="scientific">Dictyobacter alpinus</name>
    <dbReference type="NCBI Taxonomy" id="2014873"/>
    <lineage>
        <taxon>Bacteria</taxon>
        <taxon>Bacillati</taxon>
        <taxon>Chloroflexota</taxon>
        <taxon>Ktedonobacteria</taxon>
        <taxon>Ktedonobacterales</taxon>
        <taxon>Dictyobacteraceae</taxon>
        <taxon>Dictyobacter</taxon>
    </lineage>
</organism>
<reference evidence="8" key="1">
    <citation type="submission" date="2018-12" db="EMBL/GenBank/DDBJ databases">
        <title>Tengunoibacter tsumagoiensis gen. nov., sp. nov., Dictyobacter kobayashii sp. nov., D. alpinus sp. nov., and D. joshuensis sp. nov. and description of Dictyobacteraceae fam. nov. within the order Ktedonobacterales isolated from Tengu-no-mugimeshi.</title>
        <authorList>
            <person name="Wang C.M."/>
            <person name="Zheng Y."/>
            <person name="Sakai Y."/>
            <person name="Toyoda A."/>
            <person name="Minakuchi Y."/>
            <person name="Abe K."/>
            <person name="Yokota A."/>
            <person name="Yabe S."/>
        </authorList>
    </citation>
    <scope>NUCLEOTIDE SEQUENCE [LARGE SCALE GENOMIC DNA]</scope>
    <source>
        <strain evidence="8">Uno16</strain>
    </source>
</reference>
<dbReference type="RefSeq" id="WP_126629557.1">
    <property type="nucleotide sequence ID" value="NZ_BIFT01000002.1"/>
</dbReference>
<comment type="subcellular location">
    <subcellularLocation>
        <location evidence="1">Cytoplasm</location>
    </subcellularLocation>
</comment>
<protein>
    <recommendedName>
        <fullName evidence="6">Enoyl reductase (ER) domain-containing protein</fullName>
    </recommendedName>
</protein>
<proteinExistence type="predicted"/>
<dbReference type="Pfam" id="PF08240">
    <property type="entry name" value="ADH_N"/>
    <property type="match status" value="1"/>
</dbReference>
<sequence length="209" mass="22181">MNIDLPKTMKAIRFHTYGGPEVLQLEDVPVPSAQAGEVLVHVHAAGVNPGDWQIRSGLAHRKFGIDVPLPSIPGYDVSGMVAVVGRGVTSFQRGDAVYGMTTQSAAYAQYTTADPTHLALKPLSLDHIQAAGVPMSAFTAWHTLFVRTRVVAGQTVLVNGAAGGVGHFVVQLAKGQGAQVAVNSTEQAIEPVGSPRHLTWLLLRKPHRS</sequence>
<evidence type="ECO:0000259" key="6">
    <source>
        <dbReference type="SMART" id="SM00829"/>
    </source>
</evidence>
<dbReference type="Gene3D" id="3.40.50.720">
    <property type="entry name" value="NAD(P)-binding Rossmann-like Domain"/>
    <property type="match status" value="1"/>
</dbReference>
<dbReference type="Proteomes" id="UP000287171">
    <property type="component" value="Unassembled WGS sequence"/>
</dbReference>
<comment type="caution">
    <text evidence="7">The sequence shown here is derived from an EMBL/GenBank/DDBJ whole genome shotgun (WGS) entry which is preliminary data.</text>
</comment>
<accession>A0A402BD42</accession>
<keyword evidence="8" id="KW-1185">Reference proteome</keyword>
<keyword evidence="3" id="KW-0963">Cytoplasm</keyword>
<dbReference type="InterPro" id="IPR020843">
    <property type="entry name" value="ER"/>
</dbReference>
<evidence type="ECO:0000256" key="5">
    <source>
        <dbReference type="ARBA" id="ARBA00022884"/>
    </source>
</evidence>